<dbReference type="EMBL" id="CCBQ010000017">
    <property type="protein sequence ID" value="CDO92670.1"/>
    <property type="molecule type" value="Genomic_DNA"/>
</dbReference>
<feature type="transmembrane region" description="Helical" evidence="8">
    <location>
        <begin position="479"/>
        <end position="505"/>
    </location>
</feature>
<evidence type="ECO:0000313" key="10">
    <source>
        <dbReference type="Proteomes" id="UP000031516"/>
    </source>
</evidence>
<evidence type="ECO:0000313" key="9">
    <source>
        <dbReference type="EMBL" id="CDO92670.1"/>
    </source>
</evidence>
<evidence type="ECO:0000256" key="4">
    <source>
        <dbReference type="ARBA" id="ARBA00022692"/>
    </source>
</evidence>
<dbReference type="Pfam" id="PF07690">
    <property type="entry name" value="MFS_1"/>
    <property type="match status" value="1"/>
</dbReference>
<dbReference type="AlphaFoldDB" id="A0A0A8L3A5"/>
<keyword evidence="3" id="KW-0813">Transport</keyword>
<dbReference type="PANTHER" id="PTHR23501:SF92">
    <property type="entry name" value="GLUTATHIONE EXCHANGER 1-RELATED"/>
    <property type="match status" value="1"/>
</dbReference>
<evidence type="ECO:0000256" key="3">
    <source>
        <dbReference type="ARBA" id="ARBA00022448"/>
    </source>
</evidence>
<dbReference type="OrthoDB" id="2241241at2759"/>
<evidence type="ECO:0000256" key="2">
    <source>
        <dbReference type="ARBA" id="ARBA00008335"/>
    </source>
</evidence>
<protein>
    <submittedName>
        <fullName evidence="9">WGS project CCBQ000000000 data, contig 00172</fullName>
    </submittedName>
</protein>
<dbReference type="SUPFAM" id="SSF103473">
    <property type="entry name" value="MFS general substrate transporter"/>
    <property type="match status" value="1"/>
</dbReference>
<evidence type="ECO:0000256" key="6">
    <source>
        <dbReference type="ARBA" id="ARBA00023065"/>
    </source>
</evidence>
<feature type="transmembrane region" description="Helical" evidence="8">
    <location>
        <begin position="311"/>
        <end position="328"/>
    </location>
</feature>
<evidence type="ECO:0000256" key="1">
    <source>
        <dbReference type="ARBA" id="ARBA00004127"/>
    </source>
</evidence>
<evidence type="ECO:0000256" key="7">
    <source>
        <dbReference type="ARBA" id="ARBA00023136"/>
    </source>
</evidence>
<dbReference type="InterPro" id="IPR036259">
    <property type="entry name" value="MFS_trans_sf"/>
</dbReference>
<name>A0A0A8L3A5_9SACH</name>
<dbReference type="GO" id="GO:0005768">
    <property type="term" value="C:endosome"/>
    <property type="evidence" value="ECO:0007669"/>
    <property type="project" value="TreeGrafter"/>
</dbReference>
<dbReference type="Proteomes" id="UP000031516">
    <property type="component" value="Unassembled WGS sequence"/>
</dbReference>
<reference evidence="9 10" key="1">
    <citation type="submission" date="2014-03" db="EMBL/GenBank/DDBJ databases">
        <title>The genome of Kluyveromyces dobzhanskii.</title>
        <authorList>
            <person name="Nystedt B."/>
            <person name="Astrom S."/>
        </authorList>
    </citation>
    <scope>NUCLEOTIDE SEQUENCE [LARGE SCALE GENOMIC DNA]</scope>
    <source>
        <strain evidence="9 10">CBS 2104</strain>
    </source>
</reference>
<comment type="subcellular location">
    <subcellularLocation>
        <location evidence="1">Endomembrane system</location>
        <topology evidence="1">Multi-pass membrane protein</topology>
    </subcellularLocation>
</comment>
<evidence type="ECO:0000256" key="8">
    <source>
        <dbReference type="SAM" id="Phobius"/>
    </source>
</evidence>
<dbReference type="FunFam" id="1.20.1250.20:FF:000197">
    <property type="entry name" value="Siderophore iron transporter 1"/>
    <property type="match status" value="1"/>
</dbReference>
<feature type="transmembrane region" description="Helical" evidence="8">
    <location>
        <begin position="59"/>
        <end position="78"/>
    </location>
</feature>
<organism evidence="9 10">
    <name type="scientific">Kluyveromyces dobzhanskii CBS 2104</name>
    <dbReference type="NCBI Taxonomy" id="1427455"/>
    <lineage>
        <taxon>Eukaryota</taxon>
        <taxon>Fungi</taxon>
        <taxon>Dikarya</taxon>
        <taxon>Ascomycota</taxon>
        <taxon>Saccharomycotina</taxon>
        <taxon>Saccharomycetes</taxon>
        <taxon>Saccharomycetales</taxon>
        <taxon>Saccharomycetaceae</taxon>
        <taxon>Kluyveromyces</taxon>
    </lineage>
</organism>
<comment type="similarity">
    <text evidence="2">Belongs to the major facilitator superfamily.</text>
</comment>
<sequence length="620" mass="69319">MSSQKGPEQVIDDHSEKISGDAGMQKEYEQATTVMDSMNQTKSLVIRKAEMMATQYNKWYLQVLFVVCAFVCAYGYSLDSNIRYTYMTYATNSYNTHSLLSTISIINLMIAAVAQLFFAGLSDVFGRLRLLIVALLFYVTGTVIQSQAYDIQRYAAGSVFYNVGVVGVMLQVSLFLADNSTLKWRLLYSFVPAWPAIINVWVSGNIVQAANPLENWSWGIAMWAFILPLCCVPLICCVIHMRWKASKTAEWKELETEMTFYQQHGFVHTAVQLFWKTDIVGLLLLTAAMGCILVPLTIAGGISSQWKTGKIIAPIVLGGFLVPLTIYWESRWAKVPFAPFALLKDRGIWAPLGIMFLICFIYQMAAGYLYTILLVSMNQSALSATRIINLYSFVAGVYSPIFGFIVARTGKLKFFMVFGCCLYFVVMGLFYRYRGGSGAESGIIGAMIVWGISSCMYTYPVTTSAQSVTTHENMASVTAMLLTIFRIGGAVGASVSGAVWTNLLYPKLLENFGDAELAISAYGSPLTFIVSHPWNSPIRNAMVDAYRHVQKYEVLVGLIFVVPMLFLTFCLRDPELTNDYGQKLDQGQCVQTESEDPIADWFTRRYKQLKHRGTSTRDDN</sequence>
<feature type="transmembrane region" description="Helical" evidence="8">
    <location>
        <begin position="554"/>
        <end position="571"/>
    </location>
</feature>
<evidence type="ECO:0000256" key="5">
    <source>
        <dbReference type="ARBA" id="ARBA00022989"/>
    </source>
</evidence>
<feature type="transmembrane region" description="Helical" evidence="8">
    <location>
        <begin position="348"/>
        <end position="375"/>
    </location>
</feature>
<keyword evidence="5 8" id="KW-1133">Transmembrane helix</keyword>
<keyword evidence="7 8" id="KW-0472">Membrane</keyword>
<dbReference type="PANTHER" id="PTHR23501">
    <property type="entry name" value="MAJOR FACILITATOR SUPERFAMILY"/>
    <property type="match status" value="1"/>
</dbReference>
<feature type="transmembrane region" description="Helical" evidence="8">
    <location>
        <begin position="130"/>
        <end position="148"/>
    </location>
</feature>
<proteinExistence type="inferred from homology"/>
<feature type="transmembrane region" description="Helical" evidence="8">
    <location>
        <begin position="412"/>
        <end position="431"/>
    </location>
</feature>
<accession>A0A0A8L3A5</accession>
<keyword evidence="6" id="KW-0406">Ion transport</keyword>
<gene>
    <name evidence="9" type="ORF">KLDO_g986</name>
</gene>
<feature type="transmembrane region" description="Helical" evidence="8">
    <location>
        <begin position="186"/>
        <end position="204"/>
    </location>
</feature>
<keyword evidence="10" id="KW-1185">Reference proteome</keyword>
<dbReference type="InterPro" id="IPR011701">
    <property type="entry name" value="MFS"/>
</dbReference>
<feature type="transmembrane region" description="Helical" evidence="8">
    <location>
        <begin position="443"/>
        <end position="459"/>
    </location>
</feature>
<dbReference type="GO" id="GO:0005886">
    <property type="term" value="C:plasma membrane"/>
    <property type="evidence" value="ECO:0007669"/>
    <property type="project" value="TreeGrafter"/>
</dbReference>
<dbReference type="CDD" id="cd17322">
    <property type="entry name" value="MFS_ARN_like"/>
    <property type="match status" value="1"/>
</dbReference>
<feature type="transmembrane region" description="Helical" evidence="8">
    <location>
        <begin position="281"/>
        <end position="299"/>
    </location>
</feature>
<feature type="transmembrane region" description="Helical" evidence="8">
    <location>
        <begin position="154"/>
        <end position="177"/>
    </location>
</feature>
<feature type="transmembrane region" description="Helical" evidence="8">
    <location>
        <begin position="216"/>
        <end position="239"/>
    </location>
</feature>
<comment type="caution">
    <text evidence="9">The sequence shown here is derived from an EMBL/GenBank/DDBJ whole genome shotgun (WGS) entry which is preliminary data.</text>
</comment>
<dbReference type="GO" id="GO:0015343">
    <property type="term" value="F:siderophore-iron transmembrane transporter activity"/>
    <property type="evidence" value="ECO:0007669"/>
    <property type="project" value="TreeGrafter"/>
</dbReference>
<dbReference type="GO" id="GO:0005774">
    <property type="term" value="C:vacuolar membrane"/>
    <property type="evidence" value="ECO:0007669"/>
    <property type="project" value="TreeGrafter"/>
</dbReference>
<keyword evidence="4 8" id="KW-0812">Transmembrane</keyword>
<dbReference type="Gene3D" id="1.20.1250.20">
    <property type="entry name" value="MFS general substrate transporter like domains"/>
    <property type="match status" value="2"/>
</dbReference>
<feature type="transmembrane region" description="Helical" evidence="8">
    <location>
        <begin position="98"/>
        <end position="118"/>
    </location>
</feature>
<feature type="transmembrane region" description="Helical" evidence="8">
    <location>
        <begin position="387"/>
        <end position="406"/>
    </location>
</feature>